<proteinExistence type="predicted"/>
<gene>
    <name evidence="2" type="ORF">K505DRAFT_368321</name>
</gene>
<feature type="region of interest" description="Disordered" evidence="1">
    <location>
        <begin position="1"/>
        <end position="27"/>
    </location>
</feature>
<keyword evidence="3" id="KW-1185">Reference proteome</keyword>
<evidence type="ECO:0000256" key="1">
    <source>
        <dbReference type="SAM" id="MobiDB-lite"/>
    </source>
</evidence>
<sequence length="89" mass="10243">MNTIRPESITHRDDTLAPDNDDQGEYHEEYDLGDEADEIQKTDQSTQGSELQCHSKHEAKFPVARKRGDLFIKDAYSKRQCLVTPESYV</sequence>
<dbReference type="Proteomes" id="UP000799757">
    <property type="component" value="Unassembled WGS sequence"/>
</dbReference>
<organism evidence="2 3">
    <name type="scientific">Melanomma pulvis-pyrius CBS 109.77</name>
    <dbReference type="NCBI Taxonomy" id="1314802"/>
    <lineage>
        <taxon>Eukaryota</taxon>
        <taxon>Fungi</taxon>
        <taxon>Dikarya</taxon>
        <taxon>Ascomycota</taxon>
        <taxon>Pezizomycotina</taxon>
        <taxon>Dothideomycetes</taxon>
        <taxon>Pleosporomycetidae</taxon>
        <taxon>Pleosporales</taxon>
        <taxon>Melanommataceae</taxon>
        <taxon>Melanomma</taxon>
    </lineage>
</organism>
<evidence type="ECO:0000313" key="3">
    <source>
        <dbReference type="Proteomes" id="UP000799757"/>
    </source>
</evidence>
<dbReference type="EMBL" id="MU002488">
    <property type="protein sequence ID" value="KAF2786335.1"/>
    <property type="molecule type" value="Genomic_DNA"/>
</dbReference>
<protein>
    <submittedName>
        <fullName evidence="2">Uncharacterized protein</fullName>
    </submittedName>
</protein>
<evidence type="ECO:0000313" key="2">
    <source>
        <dbReference type="EMBL" id="KAF2786335.1"/>
    </source>
</evidence>
<name>A0A6A6WR13_9PLEO</name>
<reference evidence="2" key="1">
    <citation type="journal article" date="2020" name="Stud. Mycol.">
        <title>101 Dothideomycetes genomes: a test case for predicting lifestyles and emergence of pathogens.</title>
        <authorList>
            <person name="Haridas S."/>
            <person name="Albert R."/>
            <person name="Binder M."/>
            <person name="Bloem J."/>
            <person name="Labutti K."/>
            <person name="Salamov A."/>
            <person name="Andreopoulos B."/>
            <person name="Baker S."/>
            <person name="Barry K."/>
            <person name="Bills G."/>
            <person name="Bluhm B."/>
            <person name="Cannon C."/>
            <person name="Castanera R."/>
            <person name="Culley D."/>
            <person name="Daum C."/>
            <person name="Ezra D."/>
            <person name="Gonzalez J."/>
            <person name="Henrissat B."/>
            <person name="Kuo A."/>
            <person name="Liang C."/>
            <person name="Lipzen A."/>
            <person name="Lutzoni F."/>
            <person name="Magnuson J."/>
            <person name="Mondo S."/>
            <person name="Nolan M."/>
            <person name="Ohm R."/>
            <person name="Pangilinan J."/>
            <person name="Park H.-J."/>
            <person name="Ramirez L."/>
            <person name="Alfaro M."/>
            <person name="Sun H."/>
            <person name="Tritt A."/>
            <person name="Yoshinaga Y."/>
            <person name="Zwiers L.-H."/>
            <person name="Turgeon B."/>
            <person name="Goodwin S."/>
            <person name="Spatafora J."/>
            <person name="Crous P."/>
            <person name="Grigoriev I."/>
        </authorList>
    </citation>
    <scope>NUCLEOTIDE SEQUENCE</scope>
    <source>
        <strain evidence="2">CBS 109.77</strain>
    </source>
</reference>
<accession>A0A6A6WR13</accession>
<dbReference type="AlphaFoldDB" id="A0A6A6WR13"/>